<protein>
    <recommendedName>
        <fullName evidence="3">DUF5348 domain-containing protein</fullName>
    </recommendedName>
</protein>
<dbReference type="Proteomes" id="UP001597233">
    <property type="component" value="Unassembled WGS sequence"/>
</dbReference>
<accession>A0ABW4RHL3</accession>
<reference evidence="2" key="1">
    <citation type="journal article" date="2019" name="Int. J. Syst. Evol. Microbiol.">
        <title>The Global Catalogue of Microorganisms (GCM) 10K type strain sequencing project: providing services to taxonomists for standard genome sequencing and annotation.</title>
        <authorList>
            <consortium name="The Broad Institute Genomics Platform"/>
            <consortium name="The Broad Institute Genome Sequencing Center for Infectious Disease"/>
            <person name="Wu L."/>
            <person name="Ma J."/>
        </authorList>
    </citation>
    <scope>NUCLEOTIDE SEQUENCE [LARGE SCALE GENOMIC DNA]</scope>
    <source>
        <strain evidence="2">CCUG 54950</strain>
    </source>
</reference>
<evidence type="ECO:0000313" key="1">
    <source>
        <dbReference type="EMBL" id="MFD1885033.1"/>
    </source>
</evidence>
<organism evidence="1 2">
    <name type="scientific">Paenibacillus wenxiniae</name>
    <dbReference type="NCBI Taxonomy" id="1636843"/>
    <lineage>
        <taxon>Bacteria</taxon>
        <taxon>Bacillati</taxon>
        <taxon>Bacillota</taxon>
        <taxon>Bacilli</taxon>
        <taxon>Bacillales</taxon>
        <taxon>Paenibacillaceae</taxon>
        <taxon>Paenibacillus</taxon>
    </lineage>
</organism>
<keyword evidence="2" id="KW-1185">Reference proteome</keyword>
<dbReference type="EMBL" id="JBHUEH010000011">
    <property type="protein sequence ID" value="MFD1885033.1"/>
    <property type="molecule type" value="Genomic_DNA"/>
</dbReference>
<dbReference type="RefSeq" id="WP_347325894.1">
    <property type="nucleotide sequence ID" value="NZ_JBCGUH010000008.1"/>
</dbReference>
<name>A0ABW4RHL3_9BACL</name>
<comment type="caution">
    <text evidence="1">The sequence shown here is derived from an EMBL/GenBank/DDBJ whole genome shotgun (WGS) entry which is preliminary data.</text>
</comment>
<proteinExistence type="predicted"/>
<sequence length="97" mass="11157">MLDLISFIDGKIKQMHISGAAPDDLHKLILLKKVALHLMKENISSTVDDIVQIEDEATGYCEYRIVNDGESDDRSLWMEYKEGKVRLHPGDWLIKMK</sequence>
<evidence type="ECO:0000313" key="2">
    <source>
        <dbReference type="Proteomes" id="UP001597233"/>
    </source>
</evidence>
<gene>
    <name evidence="1" type="ORF">ACFSC9_05790</name>
</gene>
<evidence type="ECO:0008006" key="3">
    <source>
        <dbReference type="Google" id="ProtNLM"/>
    </source>
</evidence>